<evidence type="ECO:0000313" key="3">
    <source>
        <dbReference type="Proteomes" id="UP000034006"/>
    </source>
</evidence>
<evidence type="ECO:0000256" key="1">
    <source>
        <dbReference type="SAM" id="Phobius"/>
    </source>
</evidence>
<feature type="transmembrane region" description="Helical" evidence="1">
    <location>
        <begin position="12"/>
        <end position="36"/>
    </location>
</feature>
<protein>
    <submittedName>
        <fullName evidence="2">Uncharacterized protein</fullName>
    </submittedName>
</protein>
<keyword evidence="1" id="KW-1133">Transmembrane helix</keyword>
<name>A0A0G1KW46_9BACT</name>
<dbReference type="Proteomes" id="UP000034006">
    <property type="component" value="Unassembled WGS sequence"/>
</dbReference>
<comment type="caution">
    <text evidence="2">The sequence shown here is derived from an EMBL/GenBank/DDBJ whole genome shotgun (WGS) entry which is preliminary data.</text>
</comment>
<sequence length="471" mass="50558">MAQKSPKNKKNLFVGLGKMFLLILIVSILGVVVYAAQQGKDFRGKAAEVKCVPNVDGECVEPVSAGSAGVLDAGVTASDNVLLPGSKTVASCQKQVFLKVDYTGTYCKPPRPCENVQPRTSVGWVGDGTTGSPFKIYGDMAMIPLTDSKGVWIHDDPLYRSNLKVNGLGLTRIGDGRILLSHATSVIKEPPRDLTRPFQAIDAVMYLTGATTKAFTNGDLGIAPDQPILNNGRIPGHYVDYPFDGEWATPPNFNNIPDKSCCGGDEVTWSEGGSNWAHYTRIGWPGDDYIMTLKCPEKPITVKCDLYPIALNKETVANAKIGQVLSDIWNGTGSGSFGWLTWAGSVSEPTLSTSLTPPGDSKTYVNPKNSSDHIVSVGDWIKTKPGVSNSSGVRSALDTLKTQDIIVPVWDESSCQGGSNNQYKTWNYAKVRINSYDLAGKKSGGTGNSCNDKPGTNKITATFKGFVNCEQ</sequence>
<proteinExistence type="predicted"/>
<keyword evidence="1" id="KW-0812">Transmembrane</keyword>
<dbReference type="AlphaFoldDB" id="A0A0G1KW46"/>
<reference evidence="2 3" key="1">
    <citation type="journal article" date="2015" name="Nature">
        <title>rRNA introns, odd ribosomes, and small enigmatic genomes across a large radiation of phyla.</title>
        <authorList>
            <person name="Brown C.T."/>
            <person name="Hug L.A."/>
            <person name="Thomas B.C."/>
            <person name="Sharon I."/>
            <person name="Castelle C.J."/>
            <person name="Singh A."/>
            <person name="Wilkins M.J."/>
            <person name="Williams K.H."/>
            <person name="Banfield J.F."/>
        </authorList>
    </citation>
    <scope>NUCLEOTIDE SEQUENCE [LARGE SCALE GENOMIC DNA]</scope>
</reference>
<organism evidence="2 3">
    <name type="scientific">Candidatus Collierbacteria bacterium GW2011_GWB2_44_22</name>
    <dbReference type="NCBI Taxonomy" id="1618387"/>
    <lineage>
        <taxon>Bacteria</taxon>
        <taxon>Candidatus Collieribacteriota</taxon>
    </lineage>
</organism>
<dbReference type="EMBL" id="LCIH01000004">
    <property type="protein sequence ID" value="KKT52114.1"/>
    <property type="molecule type" value="Genomic_DNA"/>
</dbReference>
<evidence type="ECO:0000313" key="2">
    <source>
        <dbReference type="EMBL" id="KKT52114.1"/>
    </source>
</evidence>
<gene>
    <name evidence="2" type="ORF">UW44_C0004G0019</name>
</gene>
<dbReference type="STRING" id="1618387.UW44_C0004G0019"/>
<keyword evidence="1" id="KW-0472">Membrane</keyword>
<accession>A0A0G1KW46</accession>